<gene>
    <name evidence="12" type="ORF">HERILL_LOCUS15303</name>
</gene>
<dbReference type="Gene3D" id="2.40.70.10">
    <property type="entry name" value="Acid Proteases"/>
    <property type="match status" value="2"/>
</dbReference>
<evidence type="ECO:0000256" key="5">
    <source>
        <dbReference type="ARBA" id="ARBA00023157"/>
    </source>
</evidence>
<keyword evidence="3 9" id="KW-0064">Aspartyl protease</keyword>
<feature type="disulfide bond" evidence="8">
    <location>
        <begin position="241"/>
        <end position="245"/>
    </location>
</feature>
<evidence type="ECO:0000256" key="4">
    <source>
        <dbReference type="ARBA" id="ARBA00022801"/>
    </source>
</evidence>
<keyword evidence="2 9" id="KW-0645">Protease</keyword>
<dbReference type="FunFam" id="2.40.70.10:FF:000004">
    <property type="entry name" value="Pepsin A"/>
    <property type="match status" value="1"/>
</dbReference>
<feature type="domain" description="Peptidase A1" evidence="11">
    <location>
        <begin position="48"/>
        <end position="357"/>
    </location>
</feature>
<evidence type="ECO:0000256" key="7">
    <source>
        <dbReference type="PIRSR" id="PIRSR601461-1"/>
    </source>
</evidence>
<evidence type="ECO:0000256" key="8">
    <source>
        <dbReference type="PIRSR" id="PIRSR601461-2"/>
    </source>
</evidence>
<evidence type="ECO:0000313" key="12">
    <source>
        <dbReference type="EMBL" id="CAD7092986.1"/>
    </source>
</evidence>
<dbReference type="Gene3D" id="2.60.40.1960">
    <property type="match status" value="1"/>
</dbReference>
<dbReference type="Pfam" id="PF00026">
    <property type="entry name" value="Asp"/>
    <property type="match status" value="1"/>
</dbReference>
<feature type="signal peptide" evidence="10">
    <location>
        <begin position="1"/>
        <end position="17"/>
    </location>
</feature>
<proteinExistence type="inferred from homology"/>
<evidence type="ECO:0000256" key="10">
    <source>
        <dbReference type="SAM" id="SignalP"/>
    </source>
</evidence>
<dbReference type="SUPFAM" id="SSF50630">
    <property type="entry name" value="Acid proteases"/>
    <property type="match status" value="1"/>
</dbReference>
<accession>A0A7R8V510</accession>
<dbReference type="InParanoid" id="A0A7R8V510"/>
<feature type="active site" evidence="7">
    <location>
        <position position="250"/>
    </location>
</feature>
<feature type="chain" id="PRO_5031292338" description="Peptidase A1 domain-containing protein" evidence="10">
    <location>
        <begin position="18"/>
        <end position="360"/>
    </location>
</feature>
<evidence type="ECO:0000256" key="3">
    <source>
        <dbReference type="ARBA" id="ARBA00022750"/>
    </source>
</evidence>
<organism evidence="12 13">
    <name type="scientific">Hermetia illucens</name>
    <name type="common">Black soldier fly</name>
    <dbReference type="NCBI Taxonomy" id="343691"/>
    <lineage>
        <taxon>Eukaryota</taxon>
        <taxon>Metazoa</taxon>
        <taxon>Ecdysozoa</taxon>
        <taxon>Arthropoda</taxon>
        <taxon>Hexapoda</taxon>
        <taxon>Insecta</taxon>
        <taxon>Pterygota</taxon>
        <taxon>Neoptera</taxon>
        <taxon>Endopterygota</taxon>
        <taxon>Diptera</taxon>
        <taxon>Brachycera</taxon>
        <taxon>Stratiomyomorpha</taxon>
        <taxon>Stratiomyidae</taxon>
        <taxon>Hermetiinae</taxon>
        <taxon>Hermetia</taxon>
    </lineage>
</organism>
<feature type="disulfide bond" evidence="8">
    <location>
        <begin position="284"/>
        <end position="317"/>
    </location>
</feature>
<evidence type="ECO:0000256" key="1">
    <source>
        <dbReference type="ARBA" id="ARBA00007447"/>
    </source>
</evidence>
<dbReference type="OrthoDB" id="771136at2759"/>
<keyword evidence="5 8" id="KW-1015">Disulfide bond</keyword>
<dbReference type="AlphaFoldDB" id="A0A7R8V510"/>
<keyword evidence="10" id="KW-0732">Signal</keyword>
<protein>
    <recommendedName>
        <fullName evidence="11">Peptidase A1 domain-containing protein</fullName>
    </recommendedName>
</protein>
<dbReference type="OMA" id="CTSAICT"/>
<dbReference type="EMBL" id="LR899014">
    <property type="protein sequence ID" value="CAD7092986.1"/>
    <property type="molecule type" value="Genomic_DNA"/>
</dbReference>
<dbReference type="PRINTS" id="PR00792">
    <property type="entry name" value="PEPSIN"/>
</dbReference>
<dbReference type="PROSITE" id="PS00141">
    <property type="entry name" value="ASP_PROTEASE"/>
    <property type="match status" value="2"/>
</dbReference>
<keyword evidence="6" id="KW-0325">Glycoprotein</keyword>
<reference evidence="12 13" key="1">
    <citation type="submission" date="2020-11" db="EMBL/GenBank/DDBJ databases">
        <authorList>
            <person name="Wallbank WR R."/>
            <person name="Pardo Diaz C."/>
            <person name="Kozak K."/>
            <person name="Martin S."/>
            <person name="Jiggins C."/>
            <person name="Moest M."/>
            <person name="Warren A I."/>
            <person name="Generalovic N T."/>
            <person name="Byers J.R.P. K."/>
            <person name="Montejo-Kovacevich G."/>
            <person name="Yen C E."/>
        </authorList>
    </citation>
    <scope>NUCLEOTIDE SEQUENCE [LARGE SCALE GENOMIC DNA]</scope>
</reference>
<dbReference type="InterPro" id="IPR033121">
    <property type="entry name" value="PEPTIDASE_A1"/>
</dbReference>
<dbReference type="InterPro" id="IPR001461">
    <property type="entry name" value="Aspartic_peptidase_A1"/>
</dbReference>
<evidence type="ECO:0000313" key="13">
    <source>
        <dbReference type="Proteomes" id="UP000594454"/>
    </source>
</evidence>
<evidence type="ECO:0000256" key="2">
    <source>
        <dbReference type="ARBA" id="ARBA00022670"/>
    </source>
</evidence>
<dbReference type="FunFam" id="2.40.70.10:FF:000002">
    <property type="entry name" value="Vacuolar aspartic proteinase"/>
    <property type="match status" value="1"/>
</dbReference>
<dbReference type="PANTHER" id="PTHR47966:SF51">
    <property type="entry name" value="BETA-SITE APP-CLEAVING ENZYME, ISOFORM A-RELATED"/>
    <property type="match status" value="1"/>
</dbReference>
<dbReference type="PANTHER" id="PTHR47966">
    <property type="entry name" value="BETA-SITE APP-CLEAVING ENZYME, ISOFORM A-RELATED"/>
    <property type="match status" value="1"/>
</dbReference>
<name>A0A7R8V510_HERIL</name>
<sequence length="360" mass="39327">MFSKLFIGFCVLALANSELLRVKLHKIKKSVRSRIADEGLYNSDDSTYYGKITIGTPPQPFTVLFDTGSSNLWIPSKSCTSAICTPHNRYNSAASSTYVKNGESFFIAYGTGELEGFLSKDTVTIAGLSVKGQTFAEATSLAEMFQYVKFDGILGLGYTSISQDNVTPVLYNMYSQKLIKSPVFSFYLKRNMADPDDGGQLVFGGADPKHYTGSFTFVPVDDQGYWQFKMDGGSLGAYKFCVGGCQAIVDSGTSLVTGPPDTIEEIYKLLNATENSIGMIAVDCNKVSSLPTISFTLGGKSLTLEPKDYIVKTPYGCEVGFGYNYSYGYGPDWILGDVFMGKYYTQFDMANNRVGFAVAK</sequence>
<comment type="similarity">
    <text evidence="1 9">Belongs to the peptidase A1 family.</text>
</comment>
<dbReference type="GO" id="GO:0004190">
    <property type="term" value="F:aspartic-type endopeptidase activity"/>
    <property type="evidence" value="ECO:0007669"/>
    <property type="project" value="UniProtKB-KW"/>
</dbReference>
<feature type="disulfide bond" evidence="8">
    <location>
        <begin position="79"/>
        <end position="84"/>
    </location>
</feature>
<evidence type="ECO:0000256" key="6">
    <source>
        <dbReference type="ARBA" id="ARBA00023180"/>
    </source>
</evidence>
<keyword evidence="13" id="KW-1185">Reference proteome</keyword>
<dbReference type="PROSITE" id="PS51767">
    <property type="entry name" value="PEPTIDASE_A1"/>
    <property type="match status" value="1"/>
</dbReference>
<feature type="active site" evidence="7">
    <location>
        <position position="66"/>
    </location>
</feature>
<keyword evidence="4 9" id="KW-0378">Hydrolase</keyword>
<dbReference type="GO" id="GO:0006508">
    <property type="term" value="P:proteolysis"/>
    <property type="evidence" value="ECO:0007669"/>
    <property type="project" value="UniProtKB-KW"/>
</dbReference>
<evidence type="ECO:0000256" key="9">
    <source>
        <dbReference type="RuleBase" id="RU000454"/>
    </source>
</evidence>
<dbReference type="InterPro" id="IPR001969">
    <property type="entry name" value="Aspartic_peptidase_AS"/>
</dbReference>
<dbReference type="Proteomes" id="UP000594454">
    <property type="component" value="Chromosome 6"/>
</dbReference>
<dbReference type="InterPro" id="IPR021109">
    <property type="entry name" value="Peptidase_aspartic_dom_sf"/>
</dbReference>
<evidence type="ECO:0000259" key="11">
    <source>
        <dbReference type="PROSITE" id="PS51767"/>
    </source>
</evidence>